<accession>I3YN60</accession>
<proteinExistence type="predicted"/>
<dbReference type="HOGENOM" id="CLU_1830892_0_0_10"/>
<reference evidence="3" key="1">
    <citation type="journal article" date="2013" name="Stand. Genomic Sci.">
        <title>Complete genome sequence of the bile-resistant pigment-producing anaerobe Alistipes finegoldii type strain (AHN2437(T)).</title>
        <authorList>
            <person name="Mavromatis K."/>
            <person name="Stackebrandt E."/>
            <person name="Munk C."/>
            <person name="Lapidus A."/>
            <person name="Nolan M."/>
            <person name="Lucas S."/>
            <person name="Hammon N."/>
            <person name="Deshpande S."/>
            <person name="Cheng J.F."/>
            <person name="Tapia R."/>
            <person name="Goodwin L.A."/>
            <person name="Pitluck S."/>
            <person name="Liolios K."/>
            <person name="Pagani I."/>
            <person name="Ivanova N."/>
            <person name="Mikhailova N."/>
            <person name="Huntemann M."/>
            <person name="Pati A."/>
            <person name="Chen A."/>
            <person name="Palaniappan K."/>
            <person name="Land M."/>
            <person name="Hauser L."/>
            <person name="Rohde M."/>
            <person name="Gronow S."/>
            <person name="Goker M."/>
            <person name="Detter J.C."/>
            <person name="Bristow J."/>
            <person name="Eisen J.A."/>
            <person name="Markowitz V."/>
            <person name="Hugenholtz P."/>
            <person name="Kyrpides N.C."/>
            <person name="Klenk H.P."/>
            <person name="Woyke T."/>
        </authorList>
    </citation>
    <scope>NUCLEOTIDE SEQUENCE</scope>
    <source>
        <strain evidence="3">DSM 17242 / JCM 16770 / AHN 2437 / CCUG 46020 / CIP 107999</strain>
    </source>
</reference>
<dbReference type="GeneID" id="79838736"/>
<organism evidence="2 3">
    <name type="scientific">Alistipes finegoldii (strain DSM 17242 / JCM 16770 / CCUG 46020 / CIP 107999 / KCTC 15236 / AHN 2437)</name>
    <dbReference type="NCBI Taxonomy" id="679935"/>
    <lineage>
        <taxon>Bacteria</taxon>
        <taxon>Pseudomonadati</taxon>
        <taxon>Bacteroidota</taxon>
        <taxon>Bacteroidia</taxon>
        <taxon>Bacteroidales</taxon>
        <taxon>Rikenellaceae</taxon>
        <taxon>Alistipes</taxon>
    </lineage>
</organism>
<dbReference type="EMBL" id="CP003274">
    <property type="protein sequence ID" value="AFL78428.1"/>
    <property type="molecule type" value="Genomic_DNA"/>
</dbReference>
<gene>
    <name evidence="2" type="ordered locus">Alfi_2136</name>
</gene>
<dbReference type="STRING" id="679935.Alfi_2136"/>
<evidence type="ECO:0000313" key="3">
    <source>
        <dbReference type="Proteomes" id="UP000006052"/>
    </source>
</evidence>
<feature type="chain" id="PRO_5003683312" description="DUF3244 domain-containing protein" evidence="1">
    <location>
        <begin position="21"/>
        <end position="140"/>
    </location>
</feature>
<evidence type="ECO:0000256" key="1">
    <source>
        <dbReference type="SAM" id="SignalP"/>
    </source>
</evidence>
<dbReference type="RefSeq" id="WP_014775774.1">
    <property type="nucleotide sequence ID" value="NC_018011.1"/>
</dbReference>
<dbReference type="Proteomes" id="UP000006052">
    <property type="component" value="Chromosome"/>
</dbReference>
<dbReference type="Pfam" id="PF11589">
    <property type="entry name" value="DUF3244"/>
    <property type="match status" value="1"/>
</dbReference>
<sequence length="140" mass="15449">MKTFTLILAVLMLVPAIPFASSLCESEYSCMTGKKDKNHQHTFEIMITSGRPRPTRPRMIVPTPITCIYDAQSESLNFVFSENLGGVTITIANTTTGTVIYDMCSTTPGNCKVMLPDEEGEYQILLEGDHGEIYSGVFDL</sequence>
<dbReference type="Gene3D" id="2.60.40.3080">
    <property type="match status" value="1"/>
</dbReference>
<feature type="signal peptide" evidence="1">
    <location>
        <begin position="1"/>
        <end position="20"/>
    </location>
</feature>
<protein>
    <recommendedName>
        <fullName evidence="4">DUF3244 domain-containing protein</fullName>
    </recommendedName>
</protein>
<evidence type="ECO:0008006" key="4">
    <source>
        <dbReference type="Google" id="ProtNLM"/>
    </source>
</evidence>
<dbReference type="AlphaFoldDB" id="I3YN60"/>
<evidence type="ECO:0000313" key="2">
    <source>
        <dbReference type="EMBL" id="AFL78428.1"/>
    </source>
</evidence>
<dbReference type="KEGG" id="afd:Alfi_2136"/>
<dbReference type="InterPro" id="IPR021638">
    <property type="entry name" value="DUF3244"/>
</dbReference>
<name>I3YN60_ALIFI</name>
<keyword evidence="1" id="KW-0732">Signal</keyword>